<proteinExistence type="predicted"/>
<evidence type="ECO:0000256" key="1">
    <source>
        <dbReference type="SAM" id="MobiDB-lite"/>
    </source>
</evidence>
<dbReference type="PROSITE" id="PS51257">
    <property type="entry name" value="PROKAR_LIPOPROTEIN"/>
    <property type="match status" value="1"/>
</dbReference>
<reference evidence="2" key="1">
    <citation type="submission" date="2019-09" db="EMBL/GenBank/DDBJ databases">
        <title>Genomic analysis of Haloferax sp. CBA1149.</title>
        <authorList>
            <person name="Roh S.W."/>
        </authorList>
    </citation>
    <scope>NUCLEOTIDE SEQUENCE</scope>
    <source>
        <strain evidence="2">CBA1149</strain>
    </source>
</reference>
<dbReference type="PROSITE" id="PS51318">
    <property type="entry name" value="TAT"/>
    <property type="match status" value="1"/>
</dbReference>
<dbReference type="AlphaFoldDB" id="A0A643JYC5"/>
<dbReference type="RefSeq" id="WP_151135886.1">
    <property type="nucleotide sequence ID" value="NZ_VZUS01000001.1"/>
</dbReference>
<feature type="region of interest" description="Disordered" evidence="1">
    <location>
        <begin position="26"/>
        <end position="97"/>
    </location>
</feature>
<organism evidence="2">
    <name type="scientific">Haloferax sp. CBA1149</name>
    <dbReference type="NCBI Taxonomy" id="2650753"/>
    <lineage>
        <taxon>Archaea</taxon>
        <taxon>Methanobacteriati</taxon>
        <taxon>Methanobacteriota</taxon>
        <taxon>Stenosarchaea group</taxon>
        <taxon>Halobacteria</taxon>
        <taxon>Halobacteriales</taxon>
        <taxon>Haloferacaceae</taxon>
        <taxon>Haloferax</taxon>
    </lineage>
</organism>
<feature type="compositionally biased region" description="Low complexity" evidence="1">
    <location>
        <begin position="43"/>
        <end position="73"/>
    </location>
</feature>
<dbReference type="EMBL" id="VZUS01000001">
    <property type="protein sequence ID" value="KAB1187337.1"/>
    <property type="molecule type" value="Genomic_DNA"/>
</dbReference>
<gene>
    <name evidence="2" type="ORF">Hfx1149_04570</name>
</gene>
<sequence length="189" mass="19930">MKLNRRTWLRVVGSLGVAVGVAGCSSGALDGDGDTQETDSRETATTTTESQPETQTTTETTETTTEEATAPADFGESVGSQEKGPNPAATDETGTVATDKLTSGLTFTDHYHYSMNGVEGVAGTVENESETTFETVTIHVTVDPGGAGPYTKTLKSSLPAGETQRFQFRFGDDAPEEVDSYTIWATGEQ</sequence>
<protein>
    <submittedName>
        <fullName evidence="2">Uncharacterized protein</fullName>
    </submittedName>
</protein>
<evidence type="ECO:0000313" key="2">
    <source>
        <dbReference type="EMBL" id="KAB1187337.1"/>
    </source>
</evidence>
<name>A0A643JYC5_9EURY</name>
<dbReference type="InterPro" id="IPR006311">
    <property type="entry name" value="TAT_signal"/>
</dbReference>
<accession>A0A643JYC5</accession>
<comment type="caution">
    <text evidence="2">The sequence shown here is derived from an EMBL/GenBank/DDBJ whole genome shotgun (WGS) entry which is preliminary data.</text>
</comment>